<feature type="region of interest" description="Disordered" evidence="1">
    <location>
        <begin position="37"/>
        <end position="80"/>
    </location>
</feature>
<evidence type="ECO:0000313" key="3">
    <source>
        <dbReference type="EMBL" id="SAL95834.1"/>
    </source>
</evidence>
<dbReference type="InterPro" id="IPR011993">
    <property type="entry name" value="PH-like_dom_sf"/>
</dbReference>
<feature type="compositionally biased region" description="Low complexity" evidence="1">
    <location>
        <begin position="449"/>
        <end position="464"/>
    </location>
</feature>
<evidence type="ECO:0000259" key="2">
    <source>
        <dbReference type="SMART" id="SM00233"/>
    </source>
</evidence>
<dbReference type="Proteomes" id="UP000078561">
    <property type="component" value="Unassembled WGS sequence"/>
</dbReference>
<organism evidence="3">
    <name type="scientific">Absidia glauca</name>
    <name type="common">Pin mould</name>
    <dbReference type="NCBI Taxonomy" id="4829"/>
    <lineage>
        <taxon>Eukaryota</taxon>
        <taxon>Fungi</taxon>
        <taxon>Fungi incertae sedis</taxon>
        <taxon>Mucoromycota</taxon>
        <taxon>Mucoromycotina</taxon>
        <taxon>Mucoromycetes</taxon>
        <taxon>Mucorales</taxon>
        <taxon>Cunninghamellaceae</taxon>
        <taxon>Absidia</taxon>
    </lineage>
</organism>
<dbReference type="InterPro" id="IPR058155">
    <property type="entry name" value="Skg3/CAF120-like_PH"/>
</dbReference>
<feature type="region of interest" description="Disordered" evidence="1">
    <location>
        <begin position="967"/>
        <end position="990"/>
    </location>
</feature>
<feature type="region of interest" description="Disordered" evidence="1">
    <location>
        <begin position="449"/>
        <end position="671"/>
    </location>
</feature>
<keyword evidence="4" id="KW-1185">Reference proteome</keyword>
<evidence type="ECO:0000256" key="1">
    <source>
        <dbReference type="SAM" id="MobiDB-lite"/>
    </source>
</evidence>
<dbReference type="OrthoDB" id="5563754at2759"/>
<dbReference type="AlphaFoldDB" id="A0A163IX25"/>
<proteinExistence type="predicted"/>
<feature type="domain" description="PH" evidence="2">
    <location>
        <begin position="256"/>
        <end position="387"/>
    </location>
</feature>
<dbReference type="Gene3D" id="2.30.29.30">
    <property type="entry name" value="Pleckstrin-homology domain (PH domain)/Phosphotyrosine-binding domain (PTB)"/>
    <property type="match status" value="1"/>
</dbReference>
<dbReference type="InterPro" id="IPR001849">
    <property type="entry name" value="PH_domain"/>
</dbReference>
<feature type="compositionally biased region" description="Polar residues" evidence="1">
    <location>
        <begin position="652"/>
        <end position="667"/>
    </location>
</feature>
<name>A0A163IX25_ABSGL</name>
<protein>
    <recommendedName>
        <fullName evidence="2">PH domain-containing protein</fullName>
    </recommendedName>
</protein>
<dbReference type="SUPFAM" id="SSF50729">
    <property type="entry name" value="PH domain-like"/>
    <property type="match status" value="1"/>
</dbReference>
<feature type="compositionally biased region" description="Low complexity" evidence="1">
    <location>
        <begin position="586"/>
        <end position="595"/>
    </location>
</feature>
<gene>
    <name evidence="3" type="primary">ABSGL_01175.1 scaffold 1223</name>
</gene>
<dbReference type="STRING" id="4829.A0A163IX25"/>
<feature type="domain" description="PH" evidence="2">
    <location>
        <begin position="110"/>
        <end position="229"/>
    </location>
</feature>
<feature type="region of interest" description="Disordered" evidence="1">
    <location>
        <begin position="890"/>
        <end position="913"/>
    </location>
</feature>
<feature type="compositionally biased region" description="Acidic residues" evidence="1">
    <location>
        <begin position="510"/>
        <end position="532"/>
    </location>
</feature>
<dbReference type="EMBL" id="LT550481">
    <property type="protein sequence ID" value="SAL95834.1"/>
    <property type="molecule type" value="Genomic_DNA"/>
</dbReference>
<feature type="compositionally biased region" description="Polar residues" evidence="1">
    <location>
        <begin position="893"/>
        <end position="907"/>
    </location>
</feature>
<dbReference type="SMART" id="SM00233">
    <property type="entry name" value="PH"/>
    <property type="match status" value="2"/>
</dbReference>
<evidence type="ECO:0000313" key="4">
    <source>
        <dbReference type="Proteomes" id="UP000078561"/>
    </source>
</evidence>
<feature type="compositionally biased region" description="Basic and acidic residues" evidence="1">
    <location>
        <begin position="623"/>
        <end position="634"/>
    </location>
</feature>
<dbReference type="InParanoid" id="A0A163IX25"/>
<sequence>MLSHPDVTVDHLQAGVENLRVDPGSSNYYYEGQQQTIHSGDCDDNEPLSLAASTSHGPPSTHLAPSHLNSSFARPPQFIKPATQPMDTLQDLPADIQTTQAMYNNYTDKTYLEGYMMKMNDLTVDGSSYGDSQWTRWYVELSGPVLTLWDAETTTPDNDQDGPAPVIPQYINLADASVSVMDQANGVIALNSAGSNRFLLQPLDPYSASPSPYQAVLWVLAVRLSCFEWSRIHEIYTMNFCTRYNDDVVAATKTVPKMEGFVQVRLAGATEWQKYWVAVSDRRDEKTFFGKKKVPSRGQLHFYDNKKQKHPSFTMVNVAHTYTLYPESPQLIDMATILKVEGSLATPNGGEQEQSNNQEPTSALIMVSSRKELIQWLVAIFDSFKLYGRPGKLLDDPLSINSLNFGALAATDPRVFLEVSDIQHVNVIQDAYTDNISTFSGVLLQKMTQDPLPQHPQPSQQQWDHQNDSLPLDNSGNRGQTALPSGQTRNLPVMTPSSSARGNKLTYASDSEEEEEEDDDDDDDSDDSDGDDNVSTLKSGGQQQPSLVAKTPRQQKKQQKRSDDEEETDDDRSTISGISESSAPAQSSTTPVTSSRPRRRRIARPQASVSGSGTESDDDDNNDDNRHQQKHGDLGSDYSTDDEHGLIRDAGNNRQPSPMMSMGNPSGQFYGHEQQLPTDGMMYDPATGLYYGDGPVGLEMGEDGPVIPELGSRFATQNSLLDTYRPDHPSANDQMEYSRQTGHTLLSVPTKPPEPRTGLVGMISQIEVDKKEQKMNKGRVLQMEKDRLLDRERERYMWEQRQSMMPQMGMNQANMGQFGMGQMGMSQYGMGQQMPMMDPRMSMMPPPMMGQMPPMMGQMPPMMDPRMSMMSPSMMNLSANNSSSNLNLDPRMSTMNNPRPSSSTETASMAPPPMMDPRMSMMPPMMGQMPMMMDPRMSMMNMQMMMAMYQNNSAMWNQQQQHMNHFDPAHVSDDEDDDVPLGGPATGAKH</sequence>
<feature type="compositionally biased region" description="Polar residues" evidence="1">
    <location>
        <begin position="468"/>
        <end position="501"/>
    </location>
</feature>
<dbReference type="Pfam" id="PF25381">
    <property type="entry name" value="PH_26"/>
    <property type="match status" value="1"/>
</dbReference>
<accession>A0A163IX25</accession>
<reference evidence="3" key="1">
    <citation type="submission" date="2016-04" db="EMBL/GenBank/DDBJ databases">
        <authorList>
            <person name="Evans L.H."/>
            <person name="Alamgir A."/>
            <person name="Owens N."/>
            <person name="Weber N.D."/>
            <person name="Virtaneva K."/>
            <person name="Barbian K."/>
            <person name="Babar A."/>
            <person name="Rosenke K."/>
        </authorList>
    </citation>
    <scope>NUCLEOTIDE SEQUENCE [LARGE SCALE GENOMIC DNA]</scope>
    <source>
        <strain evidence="3">CBS 101.48</strain>
    </source>
</reference>
<feature type="compositionally biased region" description="Polar residues" evidence="1">
    <location>
        <begin position="575"/>
        <end position="585"/>
    </location>
</feature>
<feature type="compositionally biased region" description="Polar residues" evidence="1">
    <location>
        <begin position="533"/>
        <end position="546"/>
    </location>
</feature>
<dbReference type="OMA" id="MISQIEH"/>